<evidence type="ECO:0000259" key="1">
    <source>
        <dbReference type="Pfam" id="PF08874"/>
    </source>
</evidence>
<organism evidence="2 3">
    <name type="scientific">Kiloniella antarctica</name>
    <dbReference type="NCBI Taxonomy" id="1550907"/>
    <lineage>
        <taxon>Bacteria</taxon>
        <taxon>Pseudomonadati</taxon>
        <taxon>Pseudomonadota</taxon>
        <taxon>Alphaproteobacteria</taxon>
        <taxon>Rhodospirillales</taxon>
        <taxon>Kiloniellaceae</taxon>
        <taxon>Kiloniella</taxon>
    </lineage>
</organism>
<dbReference type="Pfam" id="PF08874">
    <property type="entry name" value="DUF1835"/>
    <property type="match status" value="1"/>
</dbReference>
<comment type="caution">
    <text evidence="2">The sequence shown here is derived from an EMBL/GenBank/DDBJ whole genome shotgun (WGS) entry which is preliminary data.</text>
</comment>
<sequence length="426" mass="48137">MTSTPPVRPSRPQLSREYVSRTMFHGSVNFEQQKKRAKDLHKALIKGKDSAITRLKKHHPKVLDLIASPLLLKLNDCQLVIARENNFSSWPQLKAHCDRLNLRKKQISEGITPQLDEVKTLHIRCGSDIKHGLDIAGFKGDFHEFSDPFCQGPLPNLEGVAFYTQRAEFIATTYGLPFQETLTRQKQAYDKLETLTAYDKVVLWFEHDSYDQLILAYLLNHIAGLSSSLPIELICVDHVPGVPDFTGLGQLAPEMLVWLWENQRAPLSKAQISLGKTVWNALRQGTATNLETIIAKGTPEIPPMVLALSRHLQELPDAETGLSLTQQITLEILYEKGTIKSGKLFSILMREREPLPFLGDLMFWSILNELVKAKKPLITYGKIAPDTPWPERKISLTNTGRSVLKGDLNYLHLTQTKRWVGGIKII</sequence>
<dbReference type="InterPro" id="IPR014973">
    <property type="entry name" value="DUF1835"/>
</dbReference>
<feature type="domain" description="DUF1835" evidence="1">
    <location>
        <begin position="121"/>
        <end position="224"/>
    </location>
</feature>
<dbReference type="EMBL" id="JBHUII010000004">
    <property type="protein sequence ID" value="MFD2205540.1"/>
    <property type="molecule type" value="Genomic_DNA"/>
</dbReference>
<evidence type="ECO:0000313" key="2">
    <source>
        <dbReference type="EMBL" id="MFD2205540.1"/>
    </source>
</evidence>
<proteinExistence type="predicted"/>
<reference evidence="3" key="1">
    <citation type="journal article" date="2019" name="Int. J. Syst. Evol. Microbiol.">
        <title>The Global Catalogue of Microorganisms (GCM) 10K type strain sequencing project: providing services to taxonomists for standard genome sequencing and annotation.</title>
        <authorList>
            <consortium name="The Broad Institute Genomics Platform"/>
            <consortium name="The Broad Institute Genome Sequencing Center for Infectious Disease"/>
            <person name="Wu L."/>
            <person name="Ma J."/>
        </authorList>
    </citation>
    <scope>NUCLEOTIDE SEQUENCE [LARGE SCALE GENOMIC DNA]</scope>
    <source>
        <strain evidence="3">CGMCC 4.7192</strain>
    </source>
</reference>
<protein>
    <submittedName>
        <fullName evidence="2">DUF1835 domain-containing protein</fullName>
    </submittedName>
</protein>
<gene>
    <name evidence="2" type="ORF">ACFSKO_07965</name>
</gene>
<keyword evidence="3" id="KW-1185">Reference proteome</keyword>
<dbReference type="Proteomes" id="UP001597294">
    <property type="component" value="Unassembled WGS sequence"/>
</dbReference>
<accession>A0ABW5BKY7</accession>
<name>A0ABW5BKY7_9PROT</name>
<evidence type="ECO:0000313" key="3">
    <source>
        <dbReference type="Proteomes" id="UP001597294"/>
    </source>
</evidence>
<dbReference type="RefSeq" id="WP_380250250.1">
    <property type="nucleotide sequence ID" value="NZ_JBHUII010000004.1"/>
</dbReference>